<evidence type="ECO:0000256" key="6">
    <source>
        <dbReference type="ARBA" id="ARBA00013179"/>
    </source>
</evidence>
<proteinExistence type="inferred from homology"/>
<keyword evidence="16" id="KW-0472">Membrane</keyword>
<feature type="active site" description="Proton acceptor" evidence="19">
    <location>
        <position position="159"/>
    </location>
</feature>
<sequence length="301" mass="34827">MKYFLILLFLYTALFSSSIDMRKGKELDKYEVNEIEDAEAKKGMQKWLNRDFGLKPHKVNYILPYAYREGVYKSYVPTDEYRNIEAELQVSLKLYLGTGLFGLNESYYLAYSHQAFWQIYSESSPFRETNYNPEGFVEFPVLSKDSIFNMKSIKIGLAHTSNGQGNNTNVVYANPANNPGNRSRSLNYMYSEFAFQHNTLLTEVRLMSPFPGTANDLDNPDIMDYLGYMSVKFNYFTGRQMFTLMGRGNFTTGYGAVETTYSYPLIDDAYFFMKIFSGYGESLIDYNNYITKFSVGFSFSR</sequence>
<comment type="similarity">
    <text evidence="4">Belongs to the phospholipase A1 family.</text>
</comment>
<evidence type="ECO:0000256" key="16">
    <source>
        <dbReference type="ARBA" id="ARBA00023136"/>
    </source>
</evidence>
<keyword evidence="22" id="KW-1185">Reference proteome</keyword>
<dbReference type="PANTHER" id="PTHR40457">
    <property type="entry name" value="PHOSPHOLIPASE A1"/>
    <property type="match status" value="1"/>
</dbReference>
<dbReference type="InterPro" id="IPR003187">
    <property type="entry name" value="PLipase_A1"/>
</dbReference>
<accession>B6BMK0</accession>
<dbReference type="Gene3D" id="2.40.230.10">
    <property type="entry name" value="Phospholipase A1"/>
    <property type="match status" value="1"/>
</dbReference>
<keyword evidence="14" id="KW-0442">Lipid degradation</keyword>
<dbReference type="PANTHER" id="PTHR40457:SF1">
    <property type="entry name" value="PHOSPHOLIPASE A1"/>
    <property type="match status" value="1"/>
</dbReference>
<dbReference type="STRING" id="929558.SMGD1_2362"/>
<evidence type="ECO:0000256" key="7">
    <source>
        <dbReference type="ARBA" id="ARBA00013278"/>
    </source>
</evidence>
<dbReference type="GO" id="GO:0016042">
    <property type="term" value="P:lipid catabolic process"/>
    <property type="evidence" value="ECO:0007669"/>
    <property type="project" value="UniProtKB-KW"/>
</dbReference>
<feature type="binding site" description="in dimeric form" evidence="20">
    <location>
        <position position="218"/>
    </location>
    <ligand>
        <name>Ca(2+)</name>
        <dbReference type="ChEBI" id="CHEBI:29108"/>
        <label>1</label>
    </ligand>
</feature>
<keyword evidence="12 21" id="KW-0378">Hydrolase</keyword>
<dbReference type="GO" id="GO:0046872">
    <property type="term" value="F:metal ion binding"/>
    <property type="evidence" value="ECO:0007669"/>
    <property type="project" value="UniProtKB-KW"/>
</dbReference>
<comment type="subcellular location">
    <subcellularLocation>
        <location evidence="3">Cell outer membrane</location>
        <topology evidence="3">Multi-pass membrane protein</topology>
    </subcellularLocation>
</comment>
<dbReference type="EC" id="3.1.1.4" evidence="7"/>
<dbReference type="GO" id="GO:0004623">
    <property type="term" value="F:phospholipase A2 activity"/>
    <property type="evidence" value="ECO:0007669"/>
    <property type="project" value="UniProtKB-EC"/>
</dbReference>
<feature type="active site" description="Nucleophile" evidence="19">
    <location>
        <position position="161"/>
    </location>
</feature>
<dbReference type="GO" id="GO:0008970">
    <property type="term" value="F:phospholipase A1 activity"/>
    <property type="evidence" value="ECO:0007669"/>
    <property type="project" value="UniProtKB-EC"/>
</dbReference>
<evidence type="ECO:0000256" key="12">
    <source>
        <dbReference type="ARBA" id="ARBA00022801"/>
    </source>
</evidence>
<evidence type="ECO:0000256" key="10">
    <source>
        <dbReference type="ARBA" id="ARBA00022723"/>
    </source>
</evidence>
<evidence type="ECO:0000256" key="15">
    <source>
        <dbReference type="ARBA" id="ARBA00023098"/>
    </source>
</evidence>
<dbReference type="PATRIC" id="fig|929558.5.peg.2352"/>
<keyword evidence="15" id="KW-0443">Lipid metabolism</keyword>
<dbReference type="Proteomes" id="UP000006431">
    <property type="component" value="Unassembled WGS sequence"/>
</dbReference>
<comment type="caution">
    <text evidence="21">The sequence shown here is derived from an EMBL/GenBank/DDBJ whole genome shotgun (WGS) entry which is preliminary data.</text>
</comment>
<protein>
    <recommendedName>
        <fullName evidence="18">Phosphatidylcholine 1-acylhydrolase</fullName>
        <ecNumber evidence="6">3.1.1.32</ecNumber>
        <ecNumber evidence="7">3.1.1.4</ecNumber>
    </recommendedName>
</protein>
<reference evidence="21 22" key="1">
    <citation type="journal article" date="2012" name="Proc. Natl. Acad. Sci. U.S.A.">
        <title>Genome and physiology of a model Epsilonproteobacterium responsible for sulfide detoxification in marine oxygen depletion zones.</title>
        <authorList>
            <person name="Grote J."/>
            <person name="Schott T."/>
            <person name="Bruckner C.G."/>
            <person name="Glockner F.O."/>
            <person name="Jost G."/>
            <person name="Teeling H."/>
            <person name="Labrenz M."/>
            <person name="Jurgens K."/>
        </authorList>
    </citation>
    <scope>NUCLEOTIDE SEQUENCE [LARGE SCALE GENOMIC DNA]</scope>
    <source>
        <strain evidence="21 22">GD1</strain>
    </source>
</reference>
<dbReference type="RefSeq" id="WP_008339585.1">
    <property type="nucleotide sequence ID" value="NZ_AFRZ01000001.1"/>
</dbReference>
<dbReference type="GO" id="GO:0009279">
    <property type="term" value="C:cell outer membrane"/>
    <property type="evidence" value="ECO:0007669"/>
    <property type="project" value="UniProtKB-SubCell"/>
</dbReference>
<dbReference type="EC" id="3.1.1.32" evidence="6"/>
<evidence type="ECO:0000313" key="21">
    <source>
        <dbReference type="EMBL" id="EHP30885.1"/>
    </source>
</evidence>
<evidence type="ECO:0000256" key="13">
    <source>
        <dbReference type="ARBA" id="ARBA00022837"/>
    </source>
</evidence>
<feature type="binding site" description="in dimeric form" evidence="20">
    <location>
        <position position="183"/>
    </location>
    <ligand>
        <name>Ca(2+)</name>
        <dbReference type="ChEBI" id="CHEBI:29108"/>
        <label>1</label>
    </ligand>
</feature>
<dbReference type="SUPFAM" id="SSF56931">
    <property type="entry name" value="Outer membrane phospholipase A (OMPLA)"/>
    <property type="match status" value="1"/>
</dbReference>
<comment type="subunit">
    <text evidence="5">Homodimer; dimerization is reversible, and the dimeric form is the active one.</text>
</comment>
<dbReference type="Pfam" id="PF02253">
    <property type="entry name" value="PLA1"/>
    <property type="match status" value="1"/>
</dbReference>
<evidence type="ECO:0000256" key="14">
    <source>
        <dbReference type="ARBA" id="ARBA00022963"/>
    </source>
</evidence>
<evidence type="ECO:0000256" key="2">
    <source>
        <dbReference type="ARBA" id="ARBA00001604"/>
    </source>
</evidence>
<comment type="catalytic activity">
    <reaction evidence="2">
        <text>a 1,2-diacyl-sn-glycero-3-phosphocholine + H2O = a 1-acyl-sn-glycero-3-phosphocholine + a fatty acid + H(+)</text>
        <dbReference type="Rhea" id="RHEA:15801"/>
        <dbReference type="ChEBI" id="CHEBI:15377"/>
        <dbReference type="ChEBI" id="CHEBI:15378"/>
        <dbReference type="ChEBI" id="CHEBI:28868"/>
        <dbReference type="ChEBI" id="CHEBI:57643"/>
        <dbReference type="ChEBI" id="CHEBI:58168"/>
        <dbReference type="EC" id="3.1.1.4"/>
    </reaction>
</comment>
<organism evidence="21 22">
    <name type="scientific">Sulfurimonas gotlandica (strain DSM 19862 / JCM 16533 / GD1)</name>
    <dbReference type="NCBI Taxonomy" id="929558"/>
    <lineage>
        <taxon>Bacteria</taxon>
        <taxon>Pseudomonadati</taxon>
        <taxon>Campylobacterota</taxon>
        <taxon>Epsilonproteobacteria</taxon>
        <taxon>Campylobacterales</taxon>
        <taxon>Sulfurimonadaceae</taxon>
        <taxon>Sulfurimonas</taxon>
    </lineage>
</organism>
<evidence type="ECO:0000256" key="4">
    <source>
        <dbReference type="ARBA" id="ARBA00010525"/>
    </source>
</evidence>
<name>B6BMK0_SULGG</name>
<accession>H1FYS0</accession>
<gene>
    <name evidence="21" type="primary">pldA2</name>
    <name evidence="21" type="ORF">SMGD1_2362</name>
</gene>
<dbReference type="PRINTS" id="PR01486">
    <property type="entry name" value="PHPHLIPASEA1"/>
</dbReference>
<keyword evidence="8" id="KW-1134">Transmembrane beta strand</keyword>
<dbReference type="OrthoDB" id="188433at2"/>
<evidence type="ECO:0000256" key="11">
    <source>
        <dbReference type="ARBA" id="ARBA00022729"/>
    </source>
</evidence>
<evidence type="ECO:0000256" key="17">
    <source>
        <dbReference type="ARBA" id="ARBA00023237"/>
    </source>
</evidence>
<comment type="catalytic activity">
    <reaction evidence="1">
        <text>a 1,2-diacyl-sn-glycero-3-phosphocholine + H2O = a 2-acyl-sn-glycero-3-phosphocholine + a fatty acid + H(+)</text>
        <dbReference type="Rhea" id="RHEA:18689"/>
        <dbReference type="ChEBI" id="CHEBI:15377"/>
        <dbReference type="ChEBI" id="CHEBI:15378"/>
        <dbReference type="ChEBI" id="CHEBI:28868"/>
        <dbReference type="ChEBI" id="CHEBI:57643"/>
        <dbReference type="ChEBI" id="CHEBI:57875"/>
        <dbReference type="EC" id="3.1.1.32"/>
    </reaction>
</comment>
<keyword evidence="10 20" id="KW-0479">Metal-binding</keyword>
<dbReference type="eggNOG" id="COG2829">
    <property type="taxonomic scope" value="Bacteria"/>
</dbReference>
<evidence type="ECO:0000256" key="8">
    <source>
        <dbReference type="ARBA" id="ARBA00022452"/>
    </source>
</evidence>
<dbReference type="AlphaFoldDB" id="B6BMK0"/>
<evidence type="ECO:0000256" key="18">
    <source>
        <dbReference type="ARBA" id="ARBA00032375"/>
    </source>
</evidence>
<evidence type="ECO:0000256" key="3">
    <source>
        <dbReference type="ARBA" id="ARBA00004571"/>
    </source>
</evidence>
<evidence type="ECO:0000256" key="5">
    <source>
        <dbReference type="ARBA" id="ARBA00011702"/>
    </source>
</evidence>
<keyword evidence="13 20" id="KW-0106">Calcium</keyword>
<dbReference type="HOGENOM" id="CLU_045813_2_1_7"/>
<keyword evidence="11" id="KW-0732">Signal</keyword>
<evidence type="ECO:0000256" key="19">
    <source>
        <dbReference type="PIRSR" id="PIRSR603187-1"/>
    </source>
</evidence>
<keyword evidence="9" id="KW-0812">Transmembrane</keyword>
<evidence type="ECO:0000313" key="22">
    <source>
        <dbReference type="Proteomes" id="UP000006431"/>
    </source>
</evidence>
<evidence type="ECO:0000256" key="20">
    <source>
        <dbReference type="PIRSR" id="PIRSR603187-2"/>
    </source>
</evidence>
<keyword evidence="17" id="KW-0998">Cell outer membrane</keyword>
<evidence type="ECO:0000256" key="1">
    <source>
        <dbReference type="ARBA" id="ARBA00000111"/>
    </source>
</evidence>
<comment type="cofactor">
    <cofactor evidence="20">
        <name>Ca(2+)</name>
        <dbReference type="ChEBI" id="CHEBI:29108"/>
    </cofactor>
    <text evidence="20">Binds 1 Ca(2+) ion per monomer.</text>
</comment>
<dbReference type="InterPro" id="IPR036541">
    <property type="entry name" value="PLipase_A1_sf"/>
</dbReference>
<dbReference type="EMBL" id="AFRZ01000001">
    <property type="protein sequence ID" value="EHP30885.1"/>
    <property type="molecule type" value="Genomic_DNA"/>
</dbReference>
<feature type="binding site" description="in dimeric form" evidence="20">
    <location>
        <position position="123"/>
    </location>
    <ligand>
        <name>Ca(2+)</name>
        <dbReference type="ChEBI" id="CHEBI:29108"/>
        <label>1</label>
    </ligand>
</feature>
<evidence type="ECO:0000256" key="9">
    <source>
        <dbReference type="ARBA" id="ARBA00022692"/>
    </source>
</evidence>